<feature type="active site" description="Proton acceptor" evidence="6">
    <location>
        <position position="42"/>
    </location>
</feature>
<dbReference type="Gene3D" id="2.115.10.20">
    <property type="entry name" value="Glycosyl hydrolase domain, family 43"/>
    <property type="match status" value="1"/>
</dbReference>
<protein>
    <submittedName>
        <fullName evidence="11">Family 43 glycosylhydrolase</fullName>
    </submittedName>
</protein>
<dbReference type="PANTHER" id="PTHR43301">
    <property type="entry name" value="ARABINAN ENDO-1,5-ALPHA-L-ARABINOSIDASE"/>
    <property type="match status" value="1"/>
</dbReference>
<dbReference type="SUPFAM" id="SSF75005">
    <property type="entry name" value="Arabinanase/levansucrase/invertase"/>
    <property type="match status" value="1"/>
</dbReference>
<gene>
    <name evidence="11" type="ORF">HQ865_08300</name>
</gene>
<evidence type="ECO:0000256" key="4">
    <source>
        <dbReference type="ARBA" id="ARBA00023295"/>
    </source>
</evidence>
<feature type="active site" description="Proton donor" evidence="6">
    <location>
        <position position="235"/>
    </location>
</feature>
<organism evidence="11 12">
    <name type="scientific">Mucilaginibacter mali</name>
    <dbReference type="NCBI Taxonomy" id="2740462"/>
    <lineage>
        <taxon>Bacteria</taxon>
        <taxon>Pseudomonadati</taxon>
        <taxon>Bacteroidota</taxon>
        <taxon>Sphingobacteriia</taxon>
        <taxon>Sphingobacteriales</taxon>
        <taxon>Sphingobacteriaceae</taxon>
        <taxon>Mucilaginibacter</taxon>
    </lineage>
</organism>
<keyword evidence="4 5" id="KW-0326">Glycosidase</keyword>
<dbReference type="GO" id="GO:0031222">
    <property type="term" value="P:arabinan catabolic process"/>
    <property type="evidence" value="ECO:0007669"/>
    <property type="project" value="UniProtKB-UniPathway"/>
</dbReference>
<keyword evidence="10" id="KW-1133">Transmembrane helix</keyword>
<feature type="binding site" evidence="7">
    <location>
        <position position="42"/>
    </location>
    <ligand>
        <name>substrate</name>
    </ligand>
</feature>
<dbReference type="KEGG" id="mmab:HQ865_08300"/>
<evidence type="ECO:0000256" key="3">
    <source>
        <dbReference type="ARBA" id="ARBA00022801"/>
    </source>
</evidence>
<dbReference type="PANTHER" id="PTHR43301:SF3">
    <property type="entry name" value="ARABINAN ENDO-1,5-ALPHA-L-ARABINOSIDASE A-RELATED"/>
    <property type="match status" value="1"/>
</dbReference>
<feature type="transmembrane region" description="Helical" evidence="10">
    <location>
        <begin position="12"/>
        <end position="28"/>
    </location>
</feature>
<dbReference type="PIRSF" id="PIRSF026534">
    <property type="entry name" value="Endo_alpha-L-arabinosidase"/>
    <property type="match status" value="1"/>
</dbReference>
<evidence type="ECO:0000256" key="5">
    <source>
        <dbReference type="PIRNR" id="PIRNR026534"/>
    </source>
</evidence>
<dbReference type="AlphaFoldDB" id="A0A7D4Q4J8"/>
<feature type="binding site" evidence="7">
    <location>
        <begin position="179"/>
        <end position="181"/>
    </location>
    <ligand>
        <name>substrate</name>
    </ligand>
</feature>
<comment type="similarity">
    <text evidence="2 5">Belongs to the glycosyl hydrolase 43 family.</text>
</comment>
<evidence type="ECO:0000256" key="7">
    <source>
        <dbReference type="PIRSR" id="PIRSR026534-2"/>
    </source>
</evidence>
<evidence type="ECO:0000256" key="10">
    <source>
        <dbReference type="SAM" id="Phobius"/>
    </source>
</evidence>
<feature type="binding site" evidence="7">
    <location>
        <position position="119"/>
    </location>
    <ligand>
        <name>substrate</name>
    </ligand>
</feature>
<dbReference type="InterPro" id="IPR006710">
    <property type="entry name" value="Glyco_hydro_43"/>
</dbReference>
<dbReference type="InterPro" id="IPR050727">
    <property type="entry name" value="GH43_arabinanases"/>
</dbReference>
<proteinExistence type="inferred from homology"/>
<evidence type="ECO:0000256" key="1">
    <source>
        <dbReference type="ARBA" id="ARBA00004834"/>
    </source>
</evidence>
<name>A0A7D4Q4J8_9SPHI</name>
<dbReference type="UniPathway" id="UPA00667"/>
<dbReference type="Pfam" id="PF04616">
    <property type="entry name" value="Glyco_hydro_43"/>
    <property type="match status" value="1"/>
</dbReference>
<accession>A0A7D4Q4J8</accession>
<keyword evidence="3 5" id="KW-0378">Hydrolase</keyword>
<reference evidence="11 12" key="1">
    <citation type="submission" date="2020-05" db="EMBL/GenBank/DDBJ databases">
        <title>Mucilaginibacter mali sp. nov.</title>
        <authorList>
            <person name="Kim H.S."/>
            <person name="Lee K.C."/>
            <person name="Suh M.K."/>
            <person name="Kim J.-S."/>
            <person name="Han K.-I."/>
            <person name="Eom M.K."/>
            <person name="Shin Y.K."/>
            <person name="Lee J.-S."/>
        </authorList>
    </citation>
    <scope>NUCLEOTIDE SEQUENCE [LARGE SCALE GENOMIC DNA]</scope>
    <source>
        <strain evidence="11 12">G2-14</strain>
    </source>
</reference>
<evidence type="ECO:0000256" key="2">
    <source>
        <dbReference type="ARBA" id="ARBA00009865"/>
    </source>
</evidence>
<dbReference type="GO" id="GO:0046558">
    <property type="term" value="F:arabinan endo-1,5-alpha-L-arabinosidase activity"/>
    <property type="evidence" value="ECO:0007669"/>
    <property type="project" value="InterPro"/>
</dbReference>
<dbReference type="InterPro" id="IPR016840">
    <property type="entry name" value="Glyco_hydro_43_endo_a_Ara-ase"/>
</dbReference>
<dbReference type="EMBL" id="CP054139">
    <property type="protein sequence ID" value="QKJ33106.1"/>
    <property type="molecule type" value="Genomic_DNA"/>
</dbReference>
<feature type="binding site" evidence="7">
    <location>
        <begin position="159"/>
        <end position="162"/>
    </location>
    <ligand>
        <name>substrate</name>
    </ligand>
</feature>
<keyword evidence="12" id="KW-1185">Reference proteome</keyword>
<feature type="site" description="Important for catalytic activity, responsible for pKa modulation of the active site Glu and correct orientation of both the proton donor and substrate" evidence="8">
    <location>
        <position position="162"/>
    </location>
</feature>
<sequence length="348" mass="38654">MAVPNRTSLKQLSLAGIITLAILLWYYNGYAQQLQRSIPVHDPVMIKQDSTYFLFCTGRGIAVWSSTNMVDWKREPQVFETAPEWITGIVPGFKNSYWAPDISYYNGLYYLYYAVSAFGKNTSAIGLVTNKTLYTKSPDFKWVDHGEIIRSVPGKTNWNAIDPNLAIDGKGVPYLFFGSFWDGLKIARLNKDRMSVADDINKLPTVASRKKNGSSGTNPPSVDDNPVDAGGNAIEAPFVFSKGKYFYLFASIDYCCKGPKSTYKMIVGRAKNIKGPYLDKDGVNMATGGGTIVLAGDNNWYGVGHNAVCTFDGIDYLIFHGYDAADKGISKLRVEKLTWDNDWPVVLK</sequence>
<dbReference type="Proteomes" id="UP000505355">
    <property type="component" value="Chromosome"/>
</dbReference>
<keyword evidence="10" id="KW-0812">Transmembrane</keyword>
<feature type="region of interest" description="Disordered" evidence="9">
    <location>
        <begin position="207"/>
        <end position="227"/>
    </location>
</feature>
<dbReference type="InterPro" id="IPR023296">
    <property type="entry name" value="Glyco_hydro_beta-prop_sf"/>
</dbReference>
<evidence type="ECO:0000313" key="12">
    <source>
        <dbReference type="Proteomes" id="UP000505355"/>
    </source>
</evidence>
<keyword evidence="10" id="KW-0472">Membrane</keyword>
<evidence type="ECO:0000313" key="11">
    <source>
        <dbReference type="EMBL" id="QKJ33106.1"/>
    </source>
</evidence>
<evidence type="ECO:0000256" key="8">
    <source>
        <dbReference type="PIRSR" id="PIRSR026534-3"/>
    </source>
</evidence>
<evidence type="ECO:0000256" key="9">
    <source>
        <dbReference type="SAM" id="MobiDB-lite"/>
    </source>
</evidence>
<feature type="site" description="Important for substrate recognition" evidence="8">
    <location>
        <position position="305"/>
    </location>
</feature>
<comment type="pathway">
    <text evidence="1 5">Glycan metabolism; L-arabinan degradation.</text>
</comment>
<evidence type="ECO:0000256" key="6">
    <source>
        <dbReference type="PIRSR" id="PIRSR026534-1"/>
    </source>
</evidence>